<evidence type="ECO:0000256" key="2">
    <source>
        <dbReference type="SAM" id="Phobius"/>
    </source>
</evidence>
<dbReference type="STRING" id="1043003.A0A074VY57"/>
<dbReference type="Proteomes" id="UP000030672">
    <property type="component" value="Unassembled WGS sequence"/>
</dbReference>
<proteinExistence type="predicted"/>
<dbReference type="Pfam" id="PF11374">
    <property type="entry name" value="DUF3176"/>
    <property type="match status" value="1"/>
</dbReference>
<dbReference type="InterPro" id="IPR021514">
    <property type="entry name" value="DUF3176"/>
</dbReference>
<dbReference type="GeneID" id="63921563"/>
<feature type="region of interest" description="Disordered" evidence="1">
    <location>
        <begin position="1"/>
        <end position="53"/>
    </location>
</feature>
<feature type="transmembrane region" description="Helical" evidence="2">
    <location>
        <begin position="80"/>
        <end position="99"/>
    </location>
</feature>
<feature type="transmembrane region" description="Helical" evidence="2">
    <location>
        <begin position="562"/>
        <end position="584"/>
    </location>
</feature>
<name>A0A074VY57_AURM1</name>
<dbReference type="PANTHER" id="PTHR35394">
    <property type="entry name" value="DUF3176 DOMAIN-CONTAINING PROTEIN"/>
    <property type="match status" value="1"/>
</dbReference>
<gene>
    <name evidence="3" type="ORF">M437DRAFT_84929</name>
</gene>
<sequence>MASPSRWTSIPRRDSTSSASSHSLDFMGQQQPEQAKPEPTTKVRSLKEKPSAPSFFMSPTATWNLYRHNPWYLSWQQETWAMIFSLACLIAVAIIMAWIDGKRLSIWHWAIQPNAVISVLIVSSKAALMISTASCVSQLKWTHFQQRPRTLKDLEGFDDASRGAYGSLRLLLSRSGYLNVAVTLGCAVTVLVLAMETFGQQLLSFPEKTVAVANETASFPVIQNFEAMPFWGGLGRQFSDRLLKSRLGLMESIYGQTIDPPFDCGASSCSWDSHVTLGLCSSCRDISSVPGGCVVKITATPSQFVNSQHETVDTTYNVTTLECNYDGAGRAGRTGGYNLTTIRGKNSSAVGTGTPDPNILSDWRYQTAIDVTTWNEEGFYYKGQPAVVLNFSVIVTNDTWARPQITTCTLQYCAWVYENSTAKGQDFDVGKLKKYNLGYDSIELYQTGPGASASATYTNYTFRANGTGFPSDKHNDTFKVYGNANAEMVSHLGTILRSSTYSYLSGSNDSSAGLGDALIMNPNITELSDRMATSLTNVWRQYQSKPAIGTAWESVAFIHVDWAWLTLPAIAVLTADIVLLMTLLQNRRTVLWKSSVLPYSFRVLQGWDDTEFDMETLEEIRDRAKGMTGQLMGDENERIRLVKACG</sequence>
<keyword evidence="2" id="KW-0812">Transmembrane</keyword>
<dbReference type="RefSeq" id="XP_040879630.1">
    <property type="nucleotide sequence ID" value="XM_041028190.1"/>
</dbReference>
<dbReference type="PANTHER" id="PTHR35394:SF5">
    <property type="entry name" value="DUF3176 DOMAIN-CONTAINING PROTEIN"/>
    <property type="match status" value="1"/>
</dbReference>
<evidence type="ECO:0000256" key="1">
    <source>
        <dbReference type="SAM" id="MobiDB-lite"/>
    </source>
</evidence>
<feature type="transmembrane region" description="Helical" evidence="2">
    <location>
        <begin position="176"/>
        <end position="195"/>
    </location>
</feature>
<evidence type="ECO:0000313" key="4">
    <source>
        <dbReference type="Proteomes" id="UP000030672"/>
    </source>
</evidence>
<reference evidence="3 4" key="1">
    <citation type="journal article" date="2014" name="BMC Genomics">
        <title>Genome sequencing of four Aureobasidium pullulans varieties: biotechnological potential, stress tolerance, and description of new species.</title>
        <authorList>
            <person name="Gostin Ar C."/>
            <person name="Ohm R.A."/>
            <person name="Kogej T."/>
            <person name="Sonjak S."/>
            <person name="Turk M."/>
            <person name="Zajc J."/>
            <person name="Zalar P."/>
            <person name="Grube M."/>
            <person name="Sun H."/>
            <person name="Han J."/>
            <person name="Sharma A."/>
            <person name="Chiniquy J."/>
            <person name="Ngan C.Y."/>
            <person name="Lipzen A."/>
            <person name="Barry K."/>
            <person name="Grigoriev I.V."/>
            <person name="Gunde-Cimerman N."/>
        </authorList>
    </citation>
    <scope>NUCLEOTIDE SEQUENCE [LARGE SCALE GENOMIC DNA]</scope>
    <source>
        <strain evidence="3 4">CBS 110374</strain>
    </source>
</reference>
<accession>A0A074VY57</accession>
<organism evidence="3 4">
    <name type="scientific">Aureobasidium melanogenum (strain CBS 110374)</name>
    <name type="common">Aureobasidium pullulans var. melanogenum</name>
    <dbReference type="NCBI Taxonomy" id="1043003"/>
    <lineage>
        <taxon>Eukaryota</taxon>
        <taxon>Fungi</taxon>
        <taxon>Dikarya</taxon>
        <taxon>Ascomycota</taxon>
        <taxon>Pezizomycotina</taxon>
        <taxon>Dothideomycetes</taxon>
        <taxon>Dothideomycetidae</taxon>
        <taxon>Dothideales</taxon>
        <taxon>Saccotheciaceae</taxon>
        <taxon>Aureobasidium</taxon>
    </lineage>
</organism>
<evidence type="ECO:0000313" key="3">
    <source>
        <dbReference type="EMBL" id="KEQ62607.1"/>
    </source>
</evidence>
<protein>
    <submittedName>
        <fullName evidence="3">Uncharacterized protein</fullName>
    </submittedName>
</protein>
<keyword evidence="2" id="KW-0472">Membrane</keyword>
<dbReference type="EMBL" id="KL584834">
    <property type="protein sequence ID" value="KEQ62607.1"/>
    <property type="molecule type" value="Genomic_DNA"/>
</dbReference>
<dbReference type="HOGENOM" id="CLU_015092_4_2_1"/>
<keyword evidence="2" id="KW-1133">Transmembrane helix</keyword>
<feature type="compositionally biased region" description="Basic and acidic residues" evidence="1">
    <location>
        <begin position="35"/>
        <end position="50"/>
    </location>
</feature>
<keyword evidence="4" id="KW-1185">Reference proteome</keyword>
<dbReference type="AlphaFoldDB" id="A0A074VY57"/>